<proteinExistence type="predicted"/>
<name>A0A1G8Y2I0_9ACTN</name>
<sequence>MSGIDGMDLGTFGIYTFDFEHQPAARLRESARELEELGWQALWIPELLGREALTHAGYLLACTERMSVVNGIAQIWSRGARWTYGAALLLADAYPDRHLLGLGFGGEERPETKPLAAMARYLDELDAIETVNPLPRAPMRRILAAYGPKMLALARDRAAGAQTYHVNVAHTAQAREVLGPEAFLAVEHPVLFESDPVKARAVAREHLRPYLATPYNVAKFRRLGYSEQEIAGGGGDRLVDDFVFWGDLDTIVRKLHGHVEAGADHVAVQVIGVEPGESAMPHWRRLAGALLPPRANSPTRGRPRVPASSPDPDR</sequence>
<dbReference type="Proteomes" id="UP000199202">
    <property type="component" value="Unassembled WGS sequence"/>
</dbReference>
<dbReference type="Pfam" id="PF00296">
    <property type="entry name" value="Bac_luciferase"/>
    <property type="match status" value="1"/>
</dbReference>
<feature type="region of interest" description="Disordered" evidence="2">
    <location>
        <begin position="291"/>
        <end position="314"/>
    </location>
</feature>
<evidence type="ECO:0000313" key="4">
    <source>
        <dbReference type="EMBL" id="SDJ96923.1"/>
    </source>
</evidence>
<dbReference type="EMBL" id="FNDJ01000013">
    <property type="protein sequence ID" value="SDJ96923.1"/>
    <property type="molecule type" value="Genomic_DNA"/>
</dbReference>
<evidence type="ECO:0000313" key="5">
    <source>
        <dbReference type="Proteomes" id="UP000199202"/>
    </source>
</evidence>
<dbReference type="RefSeq" id="WP_218136007.1">
    <property type="nucleotide sequence ID" value="NZ_FNDJ01000013.1"/>
</dbReference>
<dbReference type="NCBIfam" id="TIGR03620">
    <property type="entry name" value="F420_MSMEG_4141"/>
    <property type="match status" value="1"/>
</dbReference>
<feature type="domain" description="Luciferase-like" evidence="3">
    <location>
        <begin position="22"/>
        <end position="112"/>
    </location>
</feature>
<dbReference type="InterPro" id="IPR050564">
    <property type="entry name" value="F420-G6PD/mer"/>
</dbReference>
<dbReference type="InterPro" id="IPR011251">
    <property type="entry name" value="Luciferase-like_dom"/>
</dbReference>
<gene>
    <name evidence="4" type="ORF">SAMN05421869_113149</name>
</gene>
<evidence type="ECO:0000256" key="2">
    <source>
        <dbReference type="SAM" id="MobiDB-lite"/>
    </source>
</evidence>
<dbReference type="AlphaFoldDB" id="A0A1G8Y2I0"/>
<evidence type="ECO:0000259" key="3">
    <source>
        <dbReference type="Pfam" id="PF00296"/>
    </source>
</evidence>
<keyword evidence="1" id="KW-0560">Oxidoreductase</keyword>
<dbReference type="Gene3D" id="3.20.20.30">
    <property type="entry name" value="Luciferase-like domain"/>
    <property type="match status" value="1"/>
</dbReference>
<dbReference type="InterPro" id="IPR019922">
    <property type="entry name" value="Lucif-like_OxRdatse_MSMEG_4141"/>
</dbReference>
<dbReference type="PANTHER" id="PTHR43244">
    <property type="match status" value="1"/>
</dbReference>
<dbReference type="InterPro" id="IPR036661">
    <property type="entry name" value="Luciferase-like_sf"/>
</dbReference>
<organism evidence="4 5">
    <name type="scientific">Nonomuraea jiangxiensis</name>
    <dbReference type="NCBI Taxonomy" id="633440"/>
    <lineage>
        <taxon>Bacteria</taxon>
        <taxon>Bacillati</taxon>
        <taxon>Actinomycetota</taxon>
        <taxon>Actinomycetes</taxon>
        <taxon>Streptosporangiales</taxon>
        <taxon>Streptosporangiaceae</taxon>
        <taxon>Nonomuraea</taxon>
    </lineage>
</organism>
<dbReference type="GO" id="GO:0016705">
    <property type="term" value="F:oxidoreductase activity, acting on paired donors, with incorporation or reduction of molecular oxygen"/>
    <property type="evidence" value="ECO:0007669"/>
    <property type="project" value="InterPro"/>
</dbReference>
<dbReference type="SUPFAM" id="SSF51679">
    <property type="entry name" value="Bacterial luciferase-like"/>
    <property type="match status" value="1"/>
</dbReference>
<evidence type="ECO:0000256" key="1">
    <source>
        <dbReference type="ARBA" id="ARBA00023002"/>
    </source>
</evidence>
<dbReference type="PANTHER" id="PTHR43244:SF1">
    <property type="entry name" value="5,10-METHYLENETETRAHYDROMETHANOPTERIN REDUCTASE"/>
    <property type="match status" value="1"/>
</dbReference>
<reference evidence="4 5" key="1">
    <citation type="submission" date="2016-10" db="EMBL/GenBank/DDBJ databases">
        <authorList>
            <person name="de Groot N.N."/>
        </authorList>
    </citation>
    <scope>NUCLEOTIDE SEQUENCE [LARGE SCALE GENOMIC DNA]</scope>
    <source>
        <strain evidence="4 5">CGMCC 4.6533</strain>
    </source>
</reference>
<keyword evidence="5" id="KW-1185">Reference proteome</keyword>
<protein>
    <submittedName>
        <fullName evidence="4">Probable F420-dependent oxidoreductase, MSMEG_4141 family</fullName>
    </submittedName>
</protein>
<dbReference type="STRING" id="633440.SAMN05421869_113149"/>
<accession>A0A1G8Y2I0</accession>